<dbReference type="Proteomes" id="UP000799755">
    <property type="component" value="Unassembled WGS sequence"/>
</dbReference>
<organism evidence="1 2">
    <name type="scientific">Lindgomyces ingoldianus</name>
    <dbReference type="NCBI Taxonomy" id="673940"/>
    <lineage>
        <taxon>Eukaryota</taxon>
        <taxon>Fungi</taxon>
        <taxon>Dikarya</taxon>
        <taxon>Ascomycota</taxon>
        <taxon>Pezizomycotina</taxon>
        <taxon>Dothideomycetes</taxon>
        <taxon>Pleosporomycetidae</taxon>
        <taxon>Pleosporales</taxon>
        <taxon>Lindgomycetaceae</taxon>
        <taxon>Lindgomyces</taxon>
    </lineage>
</organism>
<proteinExistence type="predicted"/>
<gene>
    <name evidence="1" type="ORF">BDR25DRAFT_304130</name>
</gene>
<accession>A0ACB6QT86</accession>
<protein>
    <submittedName>
        <fullName evidence="1">Uncharacterized protein</fullName>
    </submittedName>
</protein>
<keyword evidence="2" id="KW-1185">Reference proteome</keyword>
<name>A0ACB6QT86_9PLEO</name>
<evidence type="ECO:0000313" key="1">
    <source>
        <dbReference type="EMBL" id="KAF2470188.1"/>
    </source>
</evidence>
<reference evidence="1" key="1">
    <citation type="journal article" date="2020" name="Stud. Mycol.">
        <title>101 Dothideomycetes genomes: a test case for predicting lifestyles and emergence of pathogens.</title>
        <authorList>
            <person name="Haridas S."/>
            <person name="Albert R."/>
            <person name="Binder M."/>
            <person name="Bloem J."/>
            <person name="Labutti K."/>
            <person name="Salamov A."/>
            <person name="Andreopoulos B."/>
            <person name="Baker S."/>
            <person name="Barry K."/>
            <person name="Bills G."/>
            <person name="Bluhm B."/>
            <person name="Cannon C."/>
            <person name="Castanera R."/>
            <person name="Culley D."/>
            <person name="Daum C."/>
            <person name="Ezra D."/>
            <person name="Gonzalez J."/>
            <person name="Henrissat B."/>
            <person name="Kuo A."/>
            <person name="Liang C."/>
            <person name="Lipzen A."/>
            <person name="Lutzoni F."/>
            <person name="Magnuson J."/>
            <person name="Mondo S."/>
            <person name="Nolan M."/>
            <person name="Ohm R."/>
            <person name="Pangilinan J."/>
            <person name="Park H.-J."/>
            <person name="Ramirez L."/>
            <person name="Alfaro M."/>
            <person name="Sun H."/>
            <person name="Tritt A."/>
            <person name="Yoshinaga Y."/>
            <person name="Zwiers L.-H."/>
            <person name="Turgeon B."/>
            <person name="Goodwin S."/>
            <person name="Spatafora J."/>
            <person name="Crous P."/>
            <person name="Grigoriev I."/>
        </authorList>
    </citation>
    <scope>NUCLEOTIDE SEQUENCE</scope>
    <source>
        <strain evidence="1">ATCC 200398</strain>
    </source>
</reference>
<evidence type="ECO:0000313" key="2">
    <source>
        <dbReference type="Proteomes" id="UP000799755"/>
    </source>
</evidence>
<sequence length="133" mass="13836">MPHTTPPKSRIIEEVQSSLPLPEQPPVTSDWNSADACTVNVSAGGRQDDLSHAGLGGDTLREPATATSGVRTTGEAWKTNAAAEAGRQAHDDLSGIPNDAVTRDAKNKPGLADTTSPDHGYPQKSNPSSGLQK</sequence>
<comment type="caution">
    <text evidence="1">The sequence shown here is derived from an EMBL/GenBank/DDBJ whole genome shotgun (WGS) entry which is preliminary data.</text>
</comment>
<dbReference type="EMBL" id="MU003509">
    <property type="protein sequence ID" value="KAF2470188.1"/>
    <property type="molecule type" value="Genomic_DNA"/>
</dbReference>